<accession>A0A9N7VFE2</accession>
<keyword evidence="3" id="KW-1185">Reference proteome</keyword>
<comment type="caution">
    <text evidence="2">The sequence shown here is derived from an EMBL/GenBank/DDBJ whole genome shotgun (WGS) entry which is preliminary data.</text>
</comment>
<evidence type="ECO:0000313" key="3">
    <source>
        <dbReference type="Proteomes" id="UP001153269"/>
    </source>
</evidence>
<evidence type="ECO:0000256" key="1">
    <source>
        <dbReference type="SAM" id="MobiDB-lite"/>
    </source>
</evidence>
<sequence>MEETRENSGRAVGEDGRITALCQSLQPRDNEGAKMSSKILLLRATETQRGRAEMEEKMVGSHNGKTEEEEAHRAESAPLPPALLFRSPPRRDQPGTAAPAARKDIPWIFEGCPQIY</sequence>
<name>A0A9N7VFE2_PLEPL</name>
<dbReference type="EMBL" id="CADEAL010003973">
    <property type="protein sequence ID" value="CAB1448301.1"/>
    <property type="molecule type" value="Genomic_DNA"/>
</dbReference>
<protein>
    <submittedName>
        <fullName evidence="2">Uncharacterized protein</fullName>
    </submittedName>
</protein>
<feature type="compositionally biased region" description="Basic and acidic residues" evidence="1">
    <location>
        <begin position="46"/>
        <end position="75"/>
    </location>
</feature>
<dbReference type="Proteomes" id="UP001153269">
    <property type="component" value="Unassembled WGS sequence"/>
</dbReference>
<proteinExistence type="predicted"/>
<dbReference type="AlphaFoldDB" id="A0A9N7VFE2"/>
<evidence type="ECO:0000313" key="2">
    <source>
        <dbReference type="EMBL" id="CAB1448301.1"/>
    </source>
</evidence>
<feature type="region of interest" description="Disordered" evidence="1">
    <location>
        <begin position="46"/>
        <end position="104"/>
    </location>
</feature>
<organism evidence="2 3">
    <name type="scientific">Pleuronectes platessa</name>
    <name type="common">European plaice</name>
    <dbReference type="NCBI Taxonomy" id="8262"/>
    <lineage>
        <taxon>Eukaryota</taxon>
        <taxon>Metazoa</taxon>
        <taxon>Chordata</taxon>
        <taxon>Craniata</taxon>
        <taxon>Vertebrata</taxon>
        <taxon>Euteleostomi</taxon>
        <taxon>Actinopterygii</taxon>
        <taxon>Neopterygii</taxon>
        <taxon>Teleostei</taxon>
        <taxon>Neoteleostei</taxon>
        <taxon>Acanthomorphata</taxon>
        <taxon>Carangaria</taxon>
        <taxon>Pleuronectiformes</taxon>
        <taxon>Pleuronectoidei</taxon>
        <taxon>Pleuronectidae</taxon>
        <taxon>Pleuronectes</taxon>
    </lineage>
</organism>
<reference evidence="2" key="1">
    <citation type="submission" date="2020-03" db="EMBL/GenBank/DDBJ databases">
        <authorList>
            <person name="Weist P."/>
        </authorList>
    </citation>
    <scope>NUCLEOTIDE SEQUENCE</scope>
</reference>
<gene>
    <name evidence="2" type="ORF">PLEPLA_LOCUS35958</name>
</gene>